<dbReference type="AlphaFoldDB" id="S6A3F4"/>
<dbReference type="EMBL" id="CP004120">
    <property type="protein sequence ID" value="AGT43511.1"/>
    <property type="molecule type" value="Genomic_DNA"/>
</dbReference>
<evidence type="ECO:0000313" key="2">
    <source>
        <dbReference type="Proteomes" id="UP000015620"/>
    </source>
</evidence>
<sequence>MNPRQNKDGIGESNLLDSILKSILFFLIKRFGFVIRLLKIIIF</sequence>
<accession>S6A3F4</accession>
<gene>
    <name evidence="1" type="ORF">TPE_1015</name>
</gene>
<reference evidence="1 2" key="1">
    <citation type="journal article" date="2013" name="PLoS ONE">
        <title>Genome-Wide Relatedness of Treponema pedis, from Gingiva and Necrotic Skin Lesions of Pigs, with the Human Oral Pathogen Treponema denticola.</title>
        <authorList>
            <person name="Svartstrom O."/>
            <person name="Mushtaq M."/>
            <person name="Pringle M."/>
            <person name="Segerman B."/>
        </authorList>
    </citation>
    <scope>NUCLEOTIDE SEQUENCE [LARGE SCALE GENOMIC DNA]</scope>
    <source>
        <strain evidence="1">T A4</strain>
    </source>
</reference>
<dbReference type="Proteomes" id="UP000015620">
    <property type="component" value="Chromosome"/>
</dbReference>
<organism evidence="1 2">
    <name type="scientific">Treponema pedis str. T A4</name>
    <dbReference type="NCBI Taxonomy" id="1291379"/>
    <lineage>
        <taxon>Bacteria</taxon>
        <taxon>Pseudomonadati</taxon>
        <taxon>Spirochaetota</taxon>
        <taxon>Spirochaetia</taxon>
        <taxon>Spirochaetales</taxon>
        <taxon>Treponemataceae</taxon>
        <taxon>Treponema</taxon>
    </lineage>
</organism>
<dbReference type="HOGENOM" id="CLU_3241020_0_0_12"/>
<dbReference type="STRING" id="1291379.TPE_1015"/>
<protein>
    <submittedName>
        <fullName evidence="1">Uncharacterized protein</fullName>
    </submittedName>
</protein>
<proteinExistence type="predicted"/>
<dbReference type="PATRIC" id="fig|1291379.3.peg.1013"/>
<dbReference type="KEGG" id="tped:TPE_1015"/>
<evidence type="ECO:0000313" key="1">
    <source>
        <dbReference type="EMBL" id="AGT43511.1"/>
    </source>
</evidence>
<name>S6A3F4_9SPIR</name>
<keyword evidence="2" id="KW-1185">Reference proteome</keyword>